<dbReference type="RefSeq" id="WP_406778440.1">
    <property type="nucleotide sequence ID" value="NZ_JBEWZG010000003.1"/>
</dbReference>
<dbReference type="InterPro" id="IPR050471">
    <property type="entry name" value="AB_hydrolase"/>
</dbReference>
<keyword evidence="2" id="KW-0378">Hydrolase</keyword>
<protein>
    <submittedName>
        <fullName evidence="2">Alpha/beta hydrolase</fullName>
    </submittedName>
</protein>
<comment type="caution">
    <text evidence="2">The sequence shown here is derived from an EMBL/GenBank/DDBJ whole genome shotgun (WGS) entry which is preliminary data.</text>
</comment>
<name>A0ABW8SX19_9BACT</name>
<dbReference type="SUPFAM" id="SSF53474">
    <property type="entry name" value="alpha/beta-Hydrolases"/>
    <property type="match status" value="1"/>
</dbReference>
<evidence type="ECO:0000313" key="2">
    <source>
        <dbReference type="EMBL" id="MFL0206894.1"/>
    </source>
</evidence>
<dbReference type="PANTHER" id="PTHR43433:SF5">
    <property type="entry name" value="AB HYDROLASE-1 DOMAIN-CONTAINING PROTEIN"/>
    <property type="match status" value="1"/>
</dbReference>
<evidence type="ECO:0000313" key="3">
    <source>
        <dbReference type="Proteomes" id="UP001623559"/>
    </source>
</evidence>
<organism evidence="2 3">
    <name type="scientific">Aquirufa novilacunae</name>
    <dbReference type="NCBI Taxonomy" id="3139305"/>
    <lineage>
        <taxon>Bacteria</taxon>
        <taxon>Pseudomonadati</taxon>
        <taxon>Bacteroidota</taxon>
        <taxon>Cytophagia</taxon>
        <taxon>Cytophagales</taxon>
        <taxon>Flectobacillaceae</taxon>
        <taxon>Aquirufa</taxon>
    </lineage>
</organism>
<dbReference type="Proteomes" id="UP001623559">
    <property type="component" value="Unassembled WGS sequence"/>
</dbReference>
<gene>
    <name evidence="2" type="ORF">V7S74_09075</name>
</gene>
<dbReference type="InterPro" id="IPR029058">
    <property type="entry name" value="AB_hydrolase_fold"/>
</dbReference>
<accession>A0ABW8SX19</accession>
<feature type="domain" description="AB hydrolase-1" evidence="1">
    <location>
        <begin position="49"/>
        <end position="177"/>
    </location>
</feature>
<evidence type="ECO:0000259" key="1">
    <source>
        <dbReference type="Pfam" id="PF00561"/>
    </source>
</evidence>
<reference evidence="2 3" key="1">
    <citation type="submission" date="2024-07" db="EMBL/GenBank/DDBJ databases">
        <authorList>
            <person name="Pitt A."/>
            <person name="Hahn M.W."/>
        </authorList>
    </citation>
    <scope>NUCLEOTIDE SEQUENCE [LARGE SCALE GENOMIC DNA]</scope>
    <source>
        <strain evidence="2 3">2-AUSEE-184A6</strain>
    </source>
</reference>
<dbReference type="GO" id="GO:0016787">
    <property type="term" value="F:hydrolase activity"/>
    <property type="evidence" value="ECO:0007669"/>
    <property type="project" value="UniProtKB-KW"/>
</dbReference>
<sequence>MKHLILLLVISLSTFGQQKIPYGNNPKAGHYAAIRGINLYYETYGKGAPLLFIHGNTGSIKDFSNQIPFFSKHYQVIIADNRSHGKSIDTQDSLSYEQMADDFAALLDHLKLDSVNVVGWSDGGINGLLLASRHPKKVRKLAVTGANLIPDPIKSTDPWVVELVNHMIDSLQKAPESLERNRVLKLSRILVEQPHITHANLAKIECPTLVIAGDHDVILPHHTLKIASAIKRSYLWILPNSGHSTPVFYKNIFNSTVLDFLKTPYRKIEKQARFY</sequence>
<proteinExistence type="predicted"/>
<dbReference type="Gene3D" id="3.40.50.1820">
    <property type="entry name" value="alpha/beta hydrolase"/>
    <property type="match status" value="1"/>
</dbReference>
<dbReference type="PANTHER" id="PTHR43433">
    <property type="entry name" value="HYDROLASE, ALPHA/BETA FOLD FAMILY PROTEIN"/>
    <property type="match status" value="1"/>
</dbReference>
<dbReference type="InterPro" id="IPR000073">
    <property type="entry name" value="AB_hydrolase_1"/>
</dbReference>
<dbReference type="EMBL" id="JBEWZG010000003">
    <property type="protein sequence ID" value="MFL0206894.1"/>
    <property type="molecule type" value="Genomic_DNA"/>
</dbReference>
<dbReference type="Pfam" id="PF00561">
    <property type="entry name" value="Abhydrolase_1"/>
    <property type="match status" value="1"/>
</dbReference>